<name>A0AAV3H7M4_ECOLX</name>
<proteinExistence type="predicted"/>
<dbReference type="Proteomes" id="UP000006789">
    <property type="component" value="Unassembled WGS sequence"/>
</dbReference>
<dbReference type="EMBL" id="AMVG01000465">
    <property type="protein sequence ID" value="EKJ41789.1"/>
    <property type="molecule type" value="Genomic_DNA"/>
</dbReference>
<sequence>RIEIFWGFSYKKEMKYLKKYLTHNFNL</sequence>
<evidence type="ECO:0000313" key="1">
    <source>
        <dbReference type="EMBL" id="EKJ41789.1"/>
    </source>
</evidence>
<gene>
    <name evidence="1" type="ORF">ECEC1870_3317</name>
</gene>
<evidence type="ECO:0000313" key="2">
    <source>
        <dbReference type="Proteomes" id="UP000006789"/>
    </source>
</evidence>
<reference evidence="1 2" key="1">
    <citation type="submission" date="2012-06" db="EMBL/GenBank/DDBJ databases">
        <title>Genomic anatomy of Escherichia coli O157:H7 outbreaks.</title>
        <authorList>
            <person name="Eppinger M."/>
            <person name="Daugherty S."/>
            <person name="Agrawal S."/>
            <person name="Galens K."/>
            <person name="Tallon L."/>
            <person name="Shefchek K."/>
            <person name="Parankush S."/>
            <person name="Cebula T.A."/>
            <person name="Feng P."/>
            <person name="Soderlund R."/>
            <person name="Mammel M.K."/>
            <person name="DebRoy C."/>
            <person name="Dudley E.G."/>
            <person name="Tarr P.I."/>
            <person name="Fraser-Liggett C."/>
            <person name="Ravel J."/>
        </authorList>
    </citation>
    <scope>NUCLEOTIDE SEQUENCE [LARGE SCALE GENOMIC DNA]</scope>
    <source>
        <strain evidence="1 2">EC1870</strain>
    </source>
</reference>
<accession>A0AAV3H7M4</accession>
<organism evidence="1 2">
    <name type="scientific">Escherichia coli EC1870</name>
    <dbReference type="NCBI Taxonomy" id="1005554"/>
    <lineage>
        <taxon>Bacteria</taxon>
        <taxon>Pseudomonadati</taxon>
        <taxon>Pseudomonadota</taxon>
        <taxon>Gammaproteobacteria</taxon>
        <taxon>Enterobacterales</taxon>
        <taxon>Enterobacteriaceae</taxon>
        <taxon>Escherichia</taxon>
    </lineage>
</organism>
<protein>
    <submittedName>
        <fullName evidence="1">Uncharacterized protein</fullName>
    </submittedName>
</protein>
<comment type="caution">
    <text evidence="1">The sequence shown here is derived from an EMBL/GenBank/DDBJ whole genome shotgun (WGS) entry which is preliminary data.</text>
</comment>
<feature type="non-terminal residue" evidence="1">
    <location>
        <position position="1"/>
    </location>
</feature>
<dbReference type="AlphaFoldDB" id="A0AAV3H7M4"/>